<keyword evidence="3" id="KW-1185">Reference proteome</keyword>
<reference evidence="2 3" key="1">
    <citation type="submission" date="2024-01" db="EMBL/GenBank/DDBJ databases">
        <title>The genomes of 5 underutilized Papilionoideae crops provide insights into root nodulation and disease resistanc.</title>
        <authorList>
            <person name="Yuan L."/>
        </authorList>
    </citation>
    <scope>NUCLEOTIDE SEQUENCE [LARGE SCALE GENOMIC DNA]</scope>
    <source>
        <strain evidence="2">ZHUSHIDOU_FW_LH</strain>
        <tissue evidence="2">Leaf</tissue>
    </source>
</reference>
<gene>
    <name evidence="2" type="ORF">RIF29_25162</name>
</gene>
<feature type="chain" id="PRO_5043034180" evidence="1">
    <location>
        <begin position="19"/>
        <end position="85"/>
    </location>
</feature>
<feature type="signal peptide" evidence="1">
    <location>
        <begin position="1"/>
        <end position="18"/>
    </location>
</feature>
<evidence type="ECO:0000313" key="3">
    <source>
        <dbReference type="Proteomes" id="UP001372338"/>
    </source>
</evidence>
<dbReference type="Proteomes" id="UP001372338">
    <property type="component" value="Unassembled WGS sequence"/>
</dbReference>
<dbReference type="AlphaFoldDB" id="A0AAN9HX81"/>
<name>A0AAN9HX81_CROPI</name>
<sequence>MVFCGGLFAAVILTVVVLEELQGNESGKDVAGCLEGIDVHGGMMSLVDKSKTEDSVKCEVVDGELKSRRHLNVKGKSATLPSITG</sequence>
<protein>
    <submittedName>
        <fullName evidence="2">Uncharacterized protein</fullName>
    </submittedName>
</protein>
<dbReference type="EMBL" id="JAYWIO010000005">
    <property type="protein sequence ID" value="KAK7259553.1"/>
    <property type="molecule type" value="Genomic_DNA"/>
</dbReference>
<keyword evidence="1" id="KW-0732">Signal</keyword>
<comment type="caution">
    <text evidence="2">The sequence shown here is derived from an EMBL/GenBank/DDBJ whole genome shotgun (WGS) entry which is preliminary data.</text>
</comment>
<proteinExistence type="predicted"/>
<organism evidence="2 3">
    <name type="scientific">Crotalaria pallida</name>
    <name type="common">Smooth rattlebox</name>
    <name type="synonym">Crotalaria striata</name>
    <dbReference type="NCBI Taxonomy" id="3830"/>
    <lineage>
        <taxon>Eukaryota</taxon>
        <taxon>Viridiplantae</taxon>
        <taxon>Streptophyta</taxon>
        <taxon>Embryophyta</taxon>
        <taxon>Tracheophyta</taxon>
        <taxon>Spermatophyta</taxon>
        <taxon>Magnoliopsida</taxon>
        <taxon>eudicotyledons</taxon>
        <taxon>Gunneridae</taxon>
        <taxon>Pentapetalae</taxon>
        <taxon>rosids</taxon>
        <taxon>fabids</taxon>
        <taxon>Fabales</taxon>
        <taxon>Fabaceae</taxon>
        <taxon>Papilionoideae</taxon>
        <taxon>50 kb inversion clade</taxon>
        <taxon>genistoids sensu lato</taxon>
        <taxon>core genistoids</taxon>
        <taxon>Crotalarieae</taxon>
        <taxon>Crotalaria</taxon>
    </lineage>
</organism>
<evidence type="ECO:0000256" key="1">
    <source>
        <dbReference type="SAM" id="SignalP"/>
    </source>
</evidence>
<accession>A0AAN9HX81</accession>
<evidence type="ECO:0000313" key="2">
    <source>
        <dbReference type="EMBL" id="KAK7259553.1"/>
    </source>
</evidence>